<dbReference type="AlphaFoldDB" id="A0A1H5A5Y1"/>
<evidence type="ECO:0000313" key="2">
    <source>
        <dbReference type="Proteomes" id="UP000198982"/>
    </source>
</evidence>
<reference evidence="2" key="1">
    <citation type="submission" date="2016-10" db="EMBL/GenBank/DDBJ databases">
        <authorList>
            <person name="Varghese N."/>
            <person name="Submissions S."/>
        </authorList>
    </citation>
    <scope>NUCLEOTIDE SEQUENCE [LARGE SCALE GENOMIC DNA]</scope>
    <source>
        <strain evidence="2">DSM 9751</strain>
    </source>
</reference>
<evidence type="ECO:0000313" key="1">
    <source>
        <dbReference type="EMBL" id="SED37328.1"/>
    </source>
</evidence>
<dbReference type="RefSeq" id="WP_092320937.1">
    <property type="nucleotide sequence ID" value="NZ_FNTJ01000003.1"/>
</dbReference>
<sequence length="167" mass="18443">MTTQRPTVAVTPIENANGDLTHCVITINGISYDAPFTEGHVSLRNRIEEASGIELTTPEIMAVTNASRAQVERESVRLMQYLQAAPSGTVAETEKNLFWWLDRKGELVWAEQVTIGGSIDGVYSGPVTEFGEIDTEELYAVAEGIRNWLKDPKPITADTEWLFSIGE</sequence>
<dbReference type="EMBL" id="FNTJ01000003">
    <property type="protein sequence ID" value="SED37328.1"/>
    <property type="molecule type" value="Genomic_DNA"/>
</dbReference>
<name>A0A1H5A5Y1_9PSED</name>
<gene>
    <name evidence="1" type="ORF">SAMN05216178_6985</name>
</gene>
<proteinExistence type="predicted"/>
<protein>
    <submittedName>
        <fullName evidence="1">Uncharacterized protein</fullName>
    </submittedName>
</protein>
<keyword evidence="2" id="KW-1185">Reference proteome</keyword>
<accession>A0A1H5A5Y1</accession>
<organism evidence="1 2">
    <name type="scientific">Pseudomonas saponiphila</name>
    <dbReference type="NCBI Taxonomy" id="556534"/>
    <lineage>
        <taxon>Bacteria</taxon>
        <taxon>Pseudomonadati</taxon>
        <taxon>Pseudomonadota</taxon>
        <taxon>Gammaproteobacteria</taxon>
        <taxon>Pseudomonadales</taxon>
        <taxon>Pseudomonadaceae</taxon>
        <taxon>Pseudomonas</taxon>
    </lineage>
</organism>
<dbReference type="Proteomes" id="UP000198982">
    <property type="component" value="Unassembled WGS sequence"/>
</dbReference>